<dbReference type="Gene3D" id="1.20.1440.120">
    <property type="entry name" value="Recombination protein O, C-terminal domain"/>
    <property type="match status" value="1"/>
</dbReference>
<proteinExistence type="inferred from homology"/>
<evidence type="ECO:0000256" key="6">
    <source>
        <dbReference type="ARBA" id="ARBA00033409"/>
    </source>
</evidence>
<evidence type="ECO:0000259" key="8">
    <source>
        <dbReference type="Pfam" id="PF11967"/>
    </source>
</evidence>
<dbReference type="InterPro" id="IPR042242">
    <property type="entry name" value="RecO_C"/>
</dbReference>
<comment type="similarity">
    <text evidence="1 7">Belongs to the RecO family.</text>
</comment>
<dbReference type="SUPFAM" id="SSF50249">
    <property type="entry name" value="Nucleic acid-binding proteins"/>
    <property type="match status" value="1"/>
</dbReference>
<dbReference type="AlphaFoldDB" id="B0MY60"/>
<evidence type="ECO:0000256" key="4">
    <source>
        <dbReference type="ARBA" id="ARBA00023172"/>
    </source>
</evidence>
<evidence type="ECO:0000256" key="1">
    <source>
        <dbReference type="ARBA" id="ARBA00007452"/>
    </source>
</evidence>
<keyword evidence="3 7" id="KW-0227">DNA damage</keyword>
<accession>B0MY60</accession>
<feature type="domain" description="DNA replication/recombination mediator RecO N-terminal" evidence="8">
    <location>
        <begin position="7"/>
        <end position="82"/>
    </location>
</feature>
<keyword evidence="4 7" id="KW-0233">DNA recombination</keyword>
<sequence length="245" mass="27887">MPGTLKTYKARGIVLNSLKYGDSAMVVHLLTDALGRQSYMVQGVRSSRGRGSKLALFQPMFALEFEGLTSSRQQMHRFREVQSGIVLQRMPFDVRRSTIALFMAEVLYRLVKESEPDSQLFDFVWESIGALDSMEEGVANFHLWFLVNLSRFLGFYPGNEYMPGAWFDACEGSYTVQKPPHATVMTPENARLMNDFVECDVRCLAEIGLNRTQRSAFLEALLAYYGYHLDAIHAVQSVRILQEVF</sequence>
<dbReference type="InterPro" id="IPR022572">
    <property type="entry name" value="DNA_rep/recomb_RecO_N"/>
</dbReference>
<keyword evidence="10" id="KW-1185">Reference proteome</keyword>
<gene>
    <name evidence="7" type="primary">recO</name>
    <name evidence="9" type="ORF">ALIPUT_02179</name>
</gene>
<dbReference type="HOGENOM" id="CLU_087596_1_0_10"/>
<comment type="function">
    <text evidence="7">Involved in DNA repair and RecF pathway recombination.</text>
</comment>
<dbReference type="GeneID" id="73802662"/>
<evidence type="ECO:0000313" key="10">
    <source>
        <dbReference type="Proteomes" id="UP000005819"/>
    </source>
</evidence>
<dbReference type="eggNOG" id="COG1381">
    <property type="taxonomic scope" value="Bacteria"/>
</dbReference>
<dbReference type="InterPro" id="IPR012340">
    <property type="entry name" value="NA-bd_OB-fold"/>
</dbReference>
<dbReference type="Gene3D" id="2.40.50.140">
    <property type="entry name" value="Nucleic acid-binding proteins"/>
    <property type="match status" value="1"/>
</dbReference>
<evidence type="ECO:0000256" key="2">
    <source>
        <dbReference type="ARBA" id="ARBA00021310"/>
    </source>
</evidence>
<comment type="caution">
    <text evidence="9">The sequence shown here is derived from an EMBL/GenBank/DDBJ whole genome shotgun (WGS) entry which is preliminary data.</text>
</comment>
<evidence type="ECO:0000313" key="9">
    <source>
        <dbReference type="EMBL" id="EDS02649.1"/>
    </source>
</evidence>
<reference evidence="9" key="2">
    <citation type="submission" date="2013-09" db="EMBL/GenBank/DDBJ databases">
        <title>Draft genome sequence of Alistipes putredinis (DSM 17216).</title>
        <authorList>
            <person name="Sudarsanam P."/>
            <person name="Ley R."/>
            <person name="Guruge J."/>
            <person name="Turnbaugh P.J."/>
            <person name="Mahowald M."/>
            <person name="Liep D."/>
            <person name="Gordon J."/>
        </authorList>
    </citation>
    <scope>NUCLEOTIDE SEQUENCE</scope>
    <source>
        <strain evidence="9">DSM 17216</strain>
    </source>
</reference>
<dbReference type="InterPro" id="IPR037278">
    <property type="entry name" value="ARFGAP/RecO"/>
</dbReference>
<dbReference type="SUPFAM" id="SSF57863">
    <property type="entry name" value="ArfGap/RecO-like zinc finger"/>
    <property type="match status" value="1"/>
</dbReference>
<evidence type="ECO:0000256" key="5">
    <source>
        <dbReference type="ARBA" id="ARBA00023204"/>
    </source>
</evidence>
<name>B0MY60_9BACT</name>
<protein>
    <recommendedName>
        <fullName evidence="2 7">DNA repair protein RecO</fullName>
    </recommendedName>
    <alternativeName>
        <fullName evidence="6 7">Recombination protein O</fullName>
    </alternativeName>
</protein>
<dbReference type="GO" id="GO:0006310">
    <property type="term" value="P:DNA recombination"/>
    <property type="evidence" value="ECO:0007669"/>
    <property type="project" value="UniProtKB-UniRule"/>
</dbReference>
<reference evidence="9" key="1">
    <citation type="submission" date="2007-10" db="EMBL/GenBank/DDBJ databases">
        <authorList>
            <person name="Fulton L."/>
            <person name="Clifton S."/>
            <person name="Fulton B."/>
            <person name="Xu J."/>
            <person name="Minx P."/>
            <person name="Pepin K.H."/>
            <person name="Johnson M."/>
            <person name="Thiruvilangam P."/>
            <person name="Bhonagiri V."/>
            <person name="Nash W.E."/>
            <person name="Mardis E.R."/>
            <person name="Wilson R.K."/>
        </authorList>
    </citation>
    <scope>NUCLEOTIDE SEQUENCE [LARGE SCALE GENOMIC DNA]</scope>
    <source>
        <strain evidence="9">DSM 17216</strain>
    </source>
</reference>
<evidence type="ECO:0000256" key="3">
    <source>
        <dbReference type="ARBA" id="ARBA00022763"/>
    </source>
</evidence>
<dbReference type="InterPro" id="IPR003717">
    <property type="entry name" value="RecO"/>
</dbReference>
<dbReference type="Pfam" id="PF11967">
    <property type="entry name" value="RecO_N"/>
    <property type="match status" value="1"/>
</dbReference>
<organism evidence="9 10">
    <name type="scientific">Alistipes putredinis DSM 17216</name>
    <dbReference type="NCBI Taxonomy" id="445970"/>
    <lineage>
        <taxon>Bacteria</taxon>
        <taxon>Pseudomonadati</taxon>
        <taxon>Bacteroidota</taxon>
        <taxon>Bacteroidia</taxon>
        <taxon>Bacteroidales</taxon>
        <taxon>Rikenellaceae</taxon>
        <taxon>Alistipes</taxon>
    </lineage>
</organism>
<dbReference type="HAMAP" id="MF_00201">
    <property type="entry name" value="RecO"/>
    <property type="match status" value="1"/>
</dbReference>
<keyword evidence="5 7" id="KW-0234">DNA repair</keyword>
<dbReference type="PANTHER" id="PTHR33991">
    <property type="entry name" value="DNA REPAIR PROTEIN RECO"/>
    <property type="match status" value="1"/>
</dbReference>
<dbReference type="GO" id="GO:0006302">
    <property type="term" value="P:double-strand break repair"/>
    <property type="evidence" value="ECO:0007669"/>
    <property type="project" value="TreeGrafter"/>
</dbReference>
<dbReference type="Pfam" id="PF02565">
    <property type="entry name" value="RecO_C"/>
    <property type="match status" value="1"/>
</dbReference>
<dbReference type="EMBL" id="ABFK02000020">
    <property type="protein sequence ID" value="EDS02649.1"/>
    <property type="molecule type" value="Genomic_DNA"/>
</dbReference>
<evidence type="ECO:0000256" key="7">
    <source>
        <dbReference type="HAMAP-Rule" id="MF_00201"/>
    </source>
</evidence>
<dbReference type="Proteomes" id="UP000005819">
    <property type="component" value="Unassembled WGS sequence"/>
</dbReference>
<dbReference type="PANTHER" id="PTHR33991:SF1">
    <property type="entry name" value="DNA REPAIR PROTEIN RECO"/>
    <property type="match status" value="1"/>
</dbReference>
<dbReference type="GO" id="GO:0043590">
    <property type="term" value="C:bacterial nucleoid"/>
    <property type="evidence" value="ECO:0007669"/>
    <property type="project" value="TreeGrafter"/>
</dbReference>
<dbReference type="RefSeq" id="WP_004328225.1">
    <property type="nucleotide sequence ID" value="NZ_DS499577.1"/>
</dbReference>